<dbReference type="SUPFAM" id="SSF52540">
    <property type="entry name" value="P-loop containing nucleoside triphosphate hydrolases"/>
    <property type="match status" value="1"/>
</dbReference>
<dbReference type="PANTHER" id="PTHR11070:SF48">
    <property type="entry name" value="ATP-DEPENDENT HELICASE_NUCLEASE SUBUNIT A"/>
    <property type="match status" value="1"/>
</dbReference>
<reference evidence="17 18" key="1">
    <citation type="submission" date="2015-01" db="EMBL/GenBank/DDBJ databases">
        <title>Jeotgalibacillus campisalis genome sequencing.</title>
        <authorList>
            <person name="Goh K.M."/>
            <person name="Chan K.-G."/>
            <person name="Yaakop A.S."/>
            <person name="Ee R."/>
            <person name="Gan H.M."/>
            <person name="Chan C.S."/>
        </authorList>
    </citation>
    <scope>NUCLEOTIDE SEQUENCE [LARGE SCALE GENOMIC DNA]</scope>
    <source>
        <strain evidence="17 18">SF-57</strain>
    </source>
</reference>
<dbReference type="CDD" id="cd17932">
    <property type="entry name" value="DEXQc_UvrD"/>
    <property type="match status" value="1"/>
</dbReference>
<dbReference type="InterPro" id="IPR027417">
    <property type="entry name" value="P-loop_NTPase"/>
</dbReference>
<dbReference type="Pfam" id="PF13361">
    <property type="entry name" value="UvrD_C"/>
    <property type="match status" value="1"/>
</dbReference>
<evidence type="ECO:0000256" key="7">
    <source>
        <dbReference type="ARBA" id="ARBA00022840"/>
    </source>
</evidence>
<dbReference type="Gene3D" id="3.40.50.300">
    <property type="entry name" value="P-loop containing nucleotide triphosphate hydrolases"/>
    <property type="match status" value="4"/>
</dbReference>
<evidence type="ECO:0000313" key="17">
    <source>
        <dbReference type="EMBL" id="KIL47365.1"/>
    </source>
</evidence>
<dbReference type="InterPro" id="IPR014017">
    <property type="entry name" value="DNA_helicase_UvrD-like_C"/>
</dbReference>
<evidence type="ECO:0000259" key="16">
    <source>
        <dbReference type="PROSITE" id="PS51217"/>
    </source>
</evidence>
<dbReference type="GO" id="GO:0016887">
    <property type="term" value="F:ATP hydrolysis activity"/>
    <property type="evidence" value="ECO:0007669"/>
    <property type="project" value="RHEA"/>
</dbReference>
<dbReference type="InterPro" id="IPR011335">
    <property type="entry name" value="Restrct_endonuc-II-like"/>
</dbReference>
<feature type="binding site" evidence="14">
    <location>
        <begin position="30"/>
        <end position="37"/>
    </location>
    <ligand>
        <name>ATP</name>
        <dbReference type="ChEBI" id="CHEBI:30616"/>
    </ligand>
</feature>
<feature type="domain" description="UvrD-like helicase C-terminal" evidence="16">
    <location>
        <begin position="481"/>
        <end position="805"/>
    </location>
</feature>
<dbReference type="PROSITE" id="PS51198">
    <property type="entry name" value="UVRD_HELICASE_ATP_BIND"/>
    <property type="match status" value="1"/>
</dbReference>
<evidence type="ECO:0000256" key="10">
    <source>
        <dbReference type="ARBA" id="ARBA00023235"/>
    </source>
</evidence>
<comment type="catalytic activity">
    <reaction evidence="11 13">
        <text>Couples ATP hydrolysis with the unwinding of duplex DNA by translocating in the 3'-5' direction.</text>
        <dbReference type="EC" id="5.6.2.4"/>
    </reaction>
</comment>
<dbReference type="GO" id="GO:0005524">
    <property type="term" value="F:ATP binding"/>
    <property type="evidence" value="ECO:0007669"/>
    <property type="project" value="UniProtKB-UniRule"/>
</dbReference>
<evidence type="ECO:0000256" key="5">
    <source>
        <dbReference type="ARBA" id="ARBA00022806"/>
    </source>
</evidence>
<dbReference type="EMBL" id="JXRR01000014">
    <property type="protein sequence ID" value="KIL47365.1"/>
    <property type="molecule type" value="Genomic_DNA"/>
</dbReference>
<sequence length="1239" mass="143106">MIPEKPTEAKWTDDQWQAIWAKDQDILVAAAAGSGKTAVLVERMIQKVLTDDNPINIDELLVVTFTNASAAEMKHRVSQVLERALKDFPDSSHLRQQMSLINKASISTLHSFCLEVIRTYYYLVDIDPGFRIADQTEAELLKDEVLEELLEQRYLESADDFIGLAEAVTSDRSDDALHQLIRKLYTFSRSHADPDEWLEHIVELHDVPDDYDINEHPLVDYLLFHIHLEIEGAIQLSKLSLEASRQPGGPHPRFENFQDDLMQLENLNNAATWTEIDEQIKQISFSRLKTCKGEEFDEEQIEQTKKWRDMAKKMIDSVRDSFFIRSPHSYLEDMRRMTGGLRELVELVKEFNQRFLQAKEERGLVDFADLEHYCLAILSDQDSAASQTVQPSEAARHYQRKFKEVLVDEYQDTNMVQETILQLVKSGSEKNGNLFMVGDVKQSIYRFRLAEPNLFLRKYSAFSEGETGLKIDLSQNFRSRPQVLDAVNFLFRQIMGQQVGEIDYNKEAELVIGASYPEDHSLPVQLTLIDQANADNETDLPEDAMDEKELDKSRLEARYMIQEIRRMINEGQQVYDAKTSRYRPVQFRDIVILSRSMTWTPDIMEEFRHAGIPLYANVSTGYFEATEVAIMVSLLKIIDNPHQDIPLASVLRSPIVKCSEEQLGNIRTAASSGSYCDAVQAFTRTGGKMEDEELSEKLERFMHQLSKWRTMARSGAMSELVWQLYRDTQFYDFVGGTPGGKQRQANLRALYDRARQYESTSFRGLFRFLRFVERMRERGDDLGAARALSEQEDVVRLMTIHSSKGLEFPIVFLSGMARPFNEMDLRGKFFLDKEFGLALPYVQPEKRISYETLPQLAFKEKKRLENIAEEMRVLYVAMTRAKEKIYMTATLSDVSKQLKKWQVSGNHKNWLLPEFTRKAAKSYIDWIGPALIRHPDSEKIQLKKPECILKDPSNWSIDLVEASSINKIEQPMTDDAVYLNYVKEHLPVPVKSEVAEEIFTRLKWEYPFEQATKRRSKQSVSEIKRMNEVQDERSAFDFTGSPSKKLFNRPKFMQETKITPAEKGTIMHMVMQHVPLDKKPSQTSVEELLDELVRRELLTADQKRAVDIKQITAFFESSIGLRLLNAKTIRREMPFTFVASAAELGLPSPQTDQLDNVLIQGVVDCLFKDDDGLVLLDYKTDRITDRFENGFEQAEKVMKRRYSTQLTLYKLALERTLDQQIDETILYFFDGGSILPMNQ</sequence>
<dbReference type="PANTHER" id="PTHR11070">
    <property type="entry name" value="UVRD / RECB / PCRA DNA HELICASE FAMILY MEMBER"/>
    <property type="match status" value="1"/>
</dbReference>
<dbReference type="OrthoDB" id="9810135at2"/>
<comment type="caution">
    <text evidence="17">The sequence shown here is derived from an EMBL/GenBank/DDBJ whole genome shotgun (WGS) entry which is preliminary data.</text>
</comment>
<dbReference type="Gene3D" id="3.90.320.10">
    <property type="match status" value="1"/>
</dbReference>
<evidence type="ECO:0000256" key="14">
    <source>
        <dbReference type="PROSITE-ProRule" id="PRU00560"/>
    </source>
</evidence>
<proteinExistence type="inferred from homology"/>
<comment type="function">
    <text evidence="13">The heterodimer acts as both an ATP-dependent DNA helicase and an ATP-dependent, dual-direction single-stranded exonuclease. Recognizes the chi site generating a DNA molecule suitable for the initiation of homologous recombination. The AddA nuclease domain is required for chi fragment generation; this subunit has the helicase and 3' -&gt; 5' nuclease activities.</text>
</comment>
<organism evidence="17 18">
    <name type="scientific">Jeotgalibacillus campisalis</name>
    <dbReference type="NCBI Taxonomy" id="220754"/>
    <lineage>
        <taxon>Bacteria</taxon>
        <taxon>Bacillati</taxon>
        <taxon>Bacillota</taxon>
        <taxon>Bacilli</taxon>
        <taxon>Bacillales</taxon>
        <taxon>Caryophanaceae</taxon>
        <taxon>Jeotgalibacillus</taxon>
    </lineage>
</organism>
<evidence type="ECO:0000256" key="11">
    <source>
        <dbReference type="ARBA" id="ARBA00034617"/>
    </source>
</evidence>
<comment type="catalytic activity">
    <reaction evidence="12 13">
        <text>ATP + H2O = ADP + phosphate + H(+)</text>
        <dbReference type="Rhea" id="RHEA:13065"/>
        <dbReference type="ChEBI" id="CHEBI:15377"/>
        <dbReference type="ChEBI" id="CHEBI:15378"/>
        <dbReference type="ChEBI" id="CHEBI:30616"/>
        <dbReference type="ChEBI" id="CHEBI:43474"/>
        <dbReference type="ChEBI" id="CHEBI:456216"/>
        <dbReference type="EC" id="5.6.2.4"/>
    </reaction>
</comment>
<evidence type="ECO:0000256" key="6">
    <source>
        <dbReference type="ARBA" id="ARBA00022839"/>
    </source>
</evidence>
<dbReference type="PROSITE" id="PS51217">
    <property type="entry name" value="UVRD_HELICASE_CTER"/>
    <property type="match status" value="1"/>
</dbReference>
<dbReference type="EC" id="5.6.2.4" evidence="13"/>
<dbReference type="Pfam" id="PF00580">
    <property type="entry name" value="UvrD-helicase"/>
    <property type="match status" value="1"/>
</dbReference>
<dbReference type="GO" id="GO:0033202">
    <property type="term" value="C:DNA helicase complex"/>
    <property type="evidence" value="ECO:0007669"/>
    <property type="project" value="TreeGrafter"/>
</dbReference>
<accession>A0A0C2RAM1</accession>
<dbReference type="InterPro" id="IPR000212">
    <property type="entry name" value="DNA_helicase_UvrD/REP"/>
</dbReference>
<name>A0A0C2RAM1_9BACL</name>
<dbReference type="FunFam" id="3.40.50.300:FF:001236">
    <property type="entry name" value="ATP-dependent helicase/nuclease subunit A"/>
    <property type="match status" value="1"/>
</dbReference>
<feature type="domain" description="UvrD-like helicase ATP-binding" evidence="15">
    <location>
        <begin position="9"/>
        <end position="480"/>
    </location>
</feature>
<keyword evidence="5 13" id="KW-0347">Helicase</keyword>
<comment type="similarity">
    <text evidence="13">Belongs to the helicase family. AddA subfamily.</text>
</comment>
<evidence type="ECO:0000256" key="12">
    <source>
        <dbReference type="ARBA" id="ARBA00048988"/>
    </source>
</evidence>
<dbReference type="HAMAP" id="MF_01451">
    <property type="entry name" value="AddA"/>
    <property type="match status" value="1"/>
</dbReference>
<evidence type="ECO:0000256" key="4">
    <source>
        <dbReference type="ARBA" id="ARBA00022801"/>
    </source>
</evidence>
<evidence type="ECO:0000313" key="18">
    <source>
        <dbReference type="Proteomes" id="UP000031972"/>
    </source>
</evidence>
<evidence type="ECO:0000256" key="2">
    <source>
        <dbReference type="ARBA" id="ARBA00022741"/>
    </source>
</evidence>
<dbReference type="GO" id="GO:0008408">
    <property type="term" value="F:3'-5' exonuclease activity"/>
    <property type="evidence" value="ECO:0007669"/>
    <property type="project" value="UniProtKB-UniRule"/>
</dbReference>
<protein>
    <recommendedName>
        <fullName evidence="13">ATP-dependent helicase/nuclease subunit A</fullName>
        <ecNumber evidence="13">3.1.-.-</ecNumber>
        <ecNumber evidence="13">5.6.2.4</ecNumber>
    </recommendedName>
    <alternativeName>
        <fullName evidence="13">ATP-dependent helicase/nuclease AddA</fullName>
    </alternativeName>
    <alternativeName>
        <fullName evidence="13">DNA 3'-5' helicase AddA</fullName>
    </alternativeName>
</protein>
<keyword evidence="4 13" id="KW-0378">Hydrolase</keyword>
<dbReference type="AlphaFoldDB" id="A0A0C2RAM1"/>
<dbReference type="GO" id="GO:0005829">
    <property type="term" value="C:cytosol"/>
    <property type="evidence" value="ECO:0007669"/>
    <property type="project" value="TreeGrafter"/>
</dbReference>
<comment type="subunit">
    <text evidence="13">Heterodimer of AddA and AddB/RexB.</text>
</comment>
<dbReference type="PATRIC" id="fig|220754.4.peg.1555"/>
<gene>
    <name evidence="13" type="primary">addA</name>
    <name evidence="17" type="ORF">KR50_15320</name>
</gene>
<keyword evidence="2 13" id="KW-0547">Nucleotide-binding</keyword>
<dbReference type="GO" id="GO:0043138">
    <property type="term" value="F:3'-5' DNA helicase activity"/>
    <property type="evidence" value="ECO:0007669"/>
    <property type="project" value="UniProtKB-UniRule"/>
</dbReference>
<evidence type="ECO:0000256" key="3">
    <source>
        <dbReference type="ARBA" id="ARBA00022763"/>
    </source>
</evidence>
<evidence type="ECO:0000256" key="1">
    <source>
        <dbReference type="ARBA" id="ARBA00022722"/>
    </source>
</evidence>
<keyword evidence="3 13" id="KW-0227">DNA damage</keyword>
<dbReference type="InterPro" id="IPR011604">
    <property type="entry name" value="PDDEXK-like_dom_sf"/>
</dbReference>
<evidence type="ECO:0000256" key="8">
    <source>
        <dbReference type="ARBA" id="ARBA00023125"/>
    </source>
</evidence>
<dbReference type="InterPro" id="IPR014016">
    <property type="entry name" value="UvrD-like_ATP-bd"/>
</dbReference>
<keyword evidence="1 13" id="KW-0540">Nuclease</keyword>
<dbReference type="SUPFAM" id="SSF52980">
    <property type="entry name" value="Restriction endonuclease-like"/>
    <property type="match status" value="1"/>
</dbReference>
<dbReference type="InterPro" id="IPR014152">
    <property type="entry name" value="AddA"/>
</dbReference>
<dbReference type="RefSeq" id="WP_041056813.1">
    <property type="nucleotide sequence ID" value="NZ_JXRR01000014.1"/>
</dbReference>
<comment type="cofactor">
    <cofactor evidence="13">
        <name>Mg(2+)</name>
        <dbReference type="ChEBI" id="CHEBI:18420"/>
    </cofactor>
</comment>
<keyword evidence="9 13" id="KW-0234">DNA repair</keyword>
<dbReference type="FunFam" id="3.40.50.300:FF:001196">
    <property type="entry name" value="ATP-dependent helicase/nuclease subunit A"/>
    <property type="match status" value="1"/>
</dbReference>
<dbReference type="EC" id="3.1.-.-" evidence="13"/>
<evidence type="ECO:0000256" key="9">
    <source>
        <dbReference type="ARBA" id="ARBA00023204"/>
    </source>
</evidence>
<keyword evidence="18" id="KW-1185">Reference proteome</keyword>
<dbReference type="NCBIfam" id="TIGR02785">
    <property type="entry name" value="addA_Gpos"/>
    <property type="match status" value="1"/>
</dbReference>
<dbReference type="InterPro" id="IPR038726">
    <property type="entry name" value="PDDEXK_AddAB-type"/>
</dbReference>
<dbReference type="Pfam" id="PF12705">
    <property type="entry name" value="PDDEXK_1"/>
    <property type="match status" value="1"/>
</dbReference>
<keyword evidence="8 13" id="KW-0238">DNA-binding</keyword>
<evidence type="ECO:0000259" key="15">
    <source>
        <dbReference type="PROSITE" id="PS51198"/>
    </source>
</evidence>
<keyword evidence="10 13" id="KW-0413">Isomerase</keyword>
<keyword evidence="7 13" id="KW-0067">ATP-binding</keyword>
<evidence type="ECO:0000256" key="13">
    <source>
        <dbReference type="HAMAP-Rule" id="MF_01451"/>
    </source>
</evidence>
<dbReference type="GO" id="GO:0000724">
    <property type="term" value="P:double-strand break repair via homologous recombination"/>
    <property type="evidence" value="ECO:0007669"/>
    <property type="project" value="UniProtKB-UniRule"/>
</dbReference>
<dbReference type="Proteomes" id="UP000031972">
    <property type="component" value="Unassembled WGS sequence"/>
</dbReference>
<dbReference type="GO" id="GO:0003690">
    <property type="term" value="F:double-stranded DNA binding"/>
    <property type="evidence" value="ECO:0007669"/>
    <property type="project" value="UniProtKB-UniRule"/>
</dbReference>
<keyword evidence="6 13" id="KW-0269">Exonuclease</keyword>